<dbReference type="PANTHER" id="PTHR46743:SF2">
    <property type="entry name" value="TEICHOIC ACIDS EXPORT ATP-BINDING PROTEIN TAGH"/>
    <property type="match status" value="1"/>
</dbReference>
<gene>
    <name evidence="6" type="ORF">HELGO_WM57630</name>
</gene>
<keyword evidence="4 6" id="KW-0067">ATP-binding</keyword>
<dbReference type="EC" id="3.6.3.40" evidence="6"/>
<dbReference type="GO" id="GO:0005524">
    <property type="term" value="F:ATP binding"/>
    <property type="evidence" value="ECO:0007669"/>
    <property type="project" value="UniProtKB-KW"/>
</dbReference>
<dbReference type="Pfam" id="PF14524">
    <property type="entry name" value="Wzt_C"/>
    <property type="match status" value="1"/>
</dbReference>
<dbReference type="InterPro" id="IPR029439">
    <property type="entry name" value="Wzt_C"/>
</dbReference>
<protein>
    <submittedName>
        <fullName evidence="6">Teichoic acid export ATP-binding protein TagH (EC)</fullName>
        <ecNumber evidence="6">3.6.3.40</ecNumber>
    </submittedName>
</protein>
<evidence type="ECO:0000256" key="1">
    <source>
        <dbReference type="ARBA" id="ARBA00005417"/>
    </source>
</evidence>
<dbReference type="Pfam" id="PF00005">
    <property type="entry name" value="ABC_tran"/>
    <property type="match status" value="1"/>
</dbReference>
<dbReference type="AlphaFoldDB" id="A0A6S6U583"/>
<dbReference type="GO" id="GO:0140359">
    <property type="term" value="F:ABC-type transporter activity"/>
    <property type="evidence" value="ECO:0007669"/>
    <property type="project" value="InterPro"/>
</dbReference>
<evidence type="ECO:0000256" key="4">
    <source>
        <dbReference type="ARBA" id="ARBA00022840"/>
    </source>
</evidence>
<dbReference type="GO" id="GO:0016020">
    <property type="term" value="C:membrane"/>
    <property type="evidence" value="ECO:0007669"/>
    <property type="project" value="InterPro"/>
</dbReference>
<dbReference type="InterPro" id="IPR050683">
    <property type="entry name" value="Bact_Polysacc_Export_ATP-bd"/>
</dbReference>
<sequence>MSGGIRVHQASLGYRRYAKPQDALLEWVLRKPRHQQFYALKDVNFTLEQGASLGIVGDNGAGKSTLLRMLAGNLQPTEGSCEVHGRRAALLELGSGLQPEFSGLENIRIGLALRGLDAQAIEGCVPKVLAFAELGDFVAQPVKTYSSGMVVRLVFAVASVIEPDVLIVDEALSVGDQYFQKKSLDRMREILAGGATLVFCSHNLYQVRELCQQAVWLEQGQVKMFGDAQMVVDAYQDAVRARHAPEAANVELAVKGSAAKSGPLLKDVFLSGEQGQAEGLPRFMTYQRFMVRVALDAAGINISDIHVGIVIRRNDDVQCYGISTLHDGVALVASRNQAGVSFVIDSLPLLAGEYCLEVWLIDGSGVHVYDARERCCHFRVQ</sequence>
<feature type="domain" description="ABC transporter" evidence="5">
    <location>
        <begin position="23"/>
        <end position="244"/>
    </location>
</feature>
<evidence type="ECO:0000256" key="3">
    <source>
        <dbReference type="ARBA" id="ARBA00022741"/>
    </source>
</evidence>
<dbReference type="Gene3D" id="3.40.50.300">
    <property type="entry name" value="P-loop containing nucleotide triphosphate hydrolases"/>
    <property type="match status" value="1"/>
</dbReference>
<keyword evidence="3" id="KW-0547">Nucleotide-binding</keyword>
<feature type="non-terminal residue" evidence="6">
    <location>
        <position position="381"/>
    </location>
</feature>
<dbReference type="InterPro" id="IPR027417">
    <property type="entry name" value="P-loop_NTPase"/>
</dbReference>
<proteinExistence type="inferred from homology"/>
<dbReference type="SMART" id="SM00382">
    <property type="entry name" value="AAA"/>
    <property type="match status" value="1"/>
</dbReference>
<evidence type="ECO:0000313" key="6">
    <source>
        <dbReference type="EMBL" id="CAA6823338.1"/>
    </source>
</evidence>
<comment type="similarity">
    <text evidence="1">Belongs to the ABC transporter superfamily.</text>
</comment>
<dbReference type="InterPro" id="IPR003593">
    <property type="entry name" value="AAA+_ATPase"/>
</dbReference>
<dbReference type="InterPro" id="IPR015860">
    <property type="entry name" value="ABC_transpr_TagH-like"/>
</dbReference>
<organism evidence="6">
    <name type="scientific">uncultured Thiotrichaceae bacterium</name>
    <dbReference type="NCBI Taxonomy" id="298394"/>
    <lineage>
        <taxon>Bacteria</taxon>
        <taxon>Pseudomonadati</taxon>
        <taxon>Pseudomonadota</taxon>
        <taxon>Gammaproteobacteria</taxon>
        <taxon>Thiotrichales</taxon>
        <taxon>Thiotrichaceae</taxon>
        <taxon>environmental samples</taxon>
    </lineage>
</organism>
<dbReference type="CDD" id="cd03220">
    <property type="entry name" value="ABC_KpsT_Wzt"/>
    <property type="match status" value="1"/>
</dbReference>
<dbReference type="GO" id="GO:0016887">
    <property type="term" value="F:ATP hydrolysis activity"/>
    <property type="evidence" value="ECO:0007669"/>
    <property type="project" value="InterPro"/>
</dbReference>
<dbReference type="Gene3D" id="2.70.50.60">
    <property type="entry name" value="abc- transporter (atp binding component) like domain"/>
    <property type="match status" value="1"/>
</dbReference>
<accession>A0A6S6U583</accession>
<dbReference type="SUPFAM" id="SSF52540">
    <property type="entry name" value="P-loop containing nucleoside triphosphate hydrolases"/>
    <property type="match status" value="1"/>
</dbReference>
<dbReference type="EMBL" id="CACVAV010000360">
    <property type="protein sequence ID" value="CAA6823338.1"/>
    <property type="molecule type" value="Genomic_DNA"/>
</dbReference>
<name>A0A6S6U583_9GAMM</name>
<dbReference type="InterPro" id="IPR003439">
    <property type="entry name" value="ABC_transporter-like_ATP-bd"/>
</dbReference>
<keyword evidence="6" id="KW-0378">Hydrolase</keyword>
<keyword evidence="2" id="KW-0813">Transport</keyword>
<evidence type="ECO:0000256" key="2">
    <source>
        <dbReference type="ARBA" id="ARBA00022448"/>
    </source>
</evidence>
<reference evidence="6" key="1">
    <citation type="submission" date="2020-01" db="EMBL/GenBank/DDBJ databases">
        <authorList>
            <person name="Meier V. D."/>
            <person name="Meier V D."/>
        </authorList>
    </citation>
    <scope>NUCLEOTIDE SEQUENCE</scope>
    <source>
        <strain evidence="6">HLG_WM_MAG_08</strain>
    </source>
</reference>
<dbReference type="PANTHER" id="PTHR46743">
    <property type="entry name" value="TEICHOIC ACIDS EXPORT ATP-BINDING PROTEIN TAGH"/>
    <property type="match status" value="1"/>
</dbReference>
<dbReference type="CDD" id="cd10147">
    <property type="entry name" value="Wzt_C-like"/>
    <property type="match status" value="1"/>
</dbReference>
<dbReference type="PROSITE" id="PS50893">
    <property type="entry name" value="ABC_TRANSPORTER_2"/>
    <property type="match status" value="1"/>
</dbReference>
<evidence type="ECO:0000259" key="5">
    <source>
        <dbReference type="PROSITE" id="PS50893"/>
    </source>
</evidence>